<evidence type="ECO:0000313" key="1">
    <source>
        <dbReference type="EMBL" id="MCX2819403.1"/>
    </source>
</evidence>
<reference evidence="1" key="1">
    <citation type="submission" date="2022-09" db="EMBL/GenBank/DDBJ databases">
        <title>Haloadaptaus new haloarchaeum isolated from saline soil.</title>
        <authorList>
            <person name="Duran-Viseras A."/>
            <person name="Sanchez-Porro C."/>
            <person name="Ventosa A."/>
        </authorList>
    </citation>
    <scope>NUCLEOTIDE SEQUENCE</scope>
    <source>
        <strain evidence="1">F3-133</strain>
    </source>
</reference>
<dbReference type="RefSeq" id="WP_266087625.1">
    <property type="nucleotide sequence ID" value="NZ_RKLV01000008.1"/>
</dbReference>
<accession>A0A9Q4C519</accession>
<gene>
    <name evidence="1" type="ORF">EGH25_08575</name>
</gene>
<protein>
    <submittedName>
        <fullName evidence="1">DUF424 family protein</fullName>
    </submittedName>
</protein>
<name>A0A9Q4C519_9EURY</name>
<keyword evidence="2" id="KW-1185">Reference proteome</keyword>
<proteinExistence type="predicted"/>
<sequence>MITLETYETEQGRMVASADTALVGDVYEEDGVRVDVDPEFYGETAADRGDVMKALRGASIANLVGEDAVEAGVDADIVDETNVLRVDGVPHAQMVRL</sequence>
<dbReference type="AlphaFoldDB" id="A0A9Q4C519"/>
<dbReference type="EMBL" id="RKLV01000008">
    <property type="protein sequence ID" value="MCX2819403.1"/>
    <property type="molecule type" value="Genomic_DNA"/>
</dbReference>
<dbReference type="Gene3D" id="3.30.1860.10">
    <property type="entry name" value="uncharacterized conserved protein from methanopyrus kandleri domain like"/>
    <property type="match status" value="1"/>
</dbReference>
<dbReference type="Proteomes" id="UP001149411">
    <property type="component" value="Unassembled WGS sequence"/>
</dbReference>
<evidence type="ECO:0000313" key="2">
    <source>
        <dbReference type="Proteomes" id="UP001149411"/>
    </source>
</evidence>
<organism evidence="1 2">
    <name type="scientific">Halorutilus salinus</name>
    <dbReference type="NCBI Taxonomy" id="2487751"/>
    <lineage>
        <taxon>Archaea</taxon>
        <taxon>Methanobacteriati</taxon>
        <taxon>Methanobacteriota</taxon>
        <taxon>Stenosarchaea group</taxon>
        <taxon>Halobacteria</taxon>
        <taxon>Halorutilales</taxon>
        <taxon>Halorutilaceae</taxon>
        <taxon>Halorutilus</taxon>
    </lineage>
</organism>
<comment type="caution">
    <text evidence="1">The sequence shown here is derived from an EMBL/GenBank/DDBJ whole genome shotgun (WGS) entry which is preliminary data.</text>
</comment>
<dbReference type="InterPro" id="IPR007355">
    <property type="entry name" value="DUF424"/>
</dbReference>
<dbReference type="Pfam" id="PF04242">
    <property type="entry name" value="DUF424"/>
    <property type="match status" value="1"/>
</dbReference>